<dbReference type="RefSeq" id="WP_139238851.1">
    <property type="nucleotide sequence ID" value="NZ_FOOI01000003.1"/>
</dbReference>
<comment type="caution">
    <text evidence="1">The sequence shown here is derived from an EMBL/GenBank/DDBJ whole genome shotgun (WGS) entry which is preliminary data.</text>
</comment>
<name>A0ABX2SCC3_9ACTN</name>
<organism evidence="1 2">
    <name type="scientific">Actinopolymorpha cephalotaxi</name>
    <dbReference type="NCBI Taxonomy" id="504797"/>
    <lineage>
        <taxon>Bacteria</taxon>
        <taxon>Bacillati</taxon>
        <taxon>Actinomycetota</taxon>
        <taxon>Actinomycetes</taxon>
        <taxon>Propionibacteriales</taxon>
        <taxon>Actinopolymorphaceae</taxon>
        <taxon>Actinopolymorpha</taxon>
    </lineage>
</organism>
<dbReference type="EMBL" id="JACBZA010000001">
    <property type="protein sequence ID" value="NYH85724.1"/>
    <property type="molecule type" value="Genomic_DNA"/>
</dbReference>
<proteinExistence type="predicted"/>
<accession>A0ABX2SCC3</accession>
<evidence type="ECO:0000313" key="2">
    <source>
        <dbReference type="Proteomes" id="UP000533017"/>
    </source>
</evidence>
<protein>
    <submittedName>
        <fullName evidence="1">Uncharacterized protein</fullName>
    </submittedName>
</protein>
<sequence length="179" mass="19929">MKSAPRWMPSAVALGLLAVVLVFWHATTPVPPPAPPELPGPSTREYVRAQLKIVRGVKIVLPVNLPAGYDYPTAYHYATAQIADDQTTVSGHDRADSRSVVFYPARGGAQADLPIVIMCVQLTDLKNELCPSTADSRHLQRHYRHSRVAIYAVSKAHWDVAAWKTVRLTDDLNQVRWLR</sequence>
<gene>
    <name evidence="1" type="ORF">FHR37_004575</name>
</gene>
<dbReference type="Proteomes" id="UP000533017">
    <property type="component" value="Unassembled WGS sequence"/>
</dbReference>
<reference evidence="1 2" key="1">
    <citation type="submission" date="2020-07" db="EMBL/GenBank/DDBJ databases">
        <title>Sequencing the genomes of 1000 actinobacteria strains.</title>
        <authorList>
            <person name="Klenk H.-P."/>
        </authorList>
    </citation>
    <scope>NUCLEOTIDE SEQUENCE [LARGE SCALE GENOMIC DNA]</scope>
    <source>
        <strain evidence="1 2">DSM 45117</strain>
    </source>
</reference>
<evidence type="ECO:0000313" key="1">
    <source>
        <dbReference type="EMBL" id="NYH85724.1"/>
    </source>
</evidence>
<keyword evidence="2" id="KW-1185">Reference proteome</keyword>